<sequence>MWLIKTQFGYKLQANDGTLLKYFTMACDSKAWIMAEGLEPVYLTRKTPKAIKDTYTEATGQTLWFDQEEQW</sequence>
<protein>
    <submittedName>
        <fullName evidence="1">Uncharacterized protein</fullName>
    </submittedName>
</protein>
<organism evidence="1 2">
    <name type="scientific">Pseudomonas phage PPSC2</name>
    <dbReference type="NCBI Taxonomy" id="2041350"/>
    <lineage>
        <taxon>Viruses</taxon>
        <taxon>Duplodnaviria</taxon>
        <taxon>Heunggongvirae</taxon>
        <taxon>Uroviricota</taxon>
        <taxon>Caudoviricetes</taxon>
        <taxon>Vandenendeviridae</taxon>
        <taxon>Gorskivirinae</taxon>
        <taxon>Shenlongvirus</taxon>
        <taxon>Shenlongvirus PPSC2</taxon>
    </lineage>
</organism>
<keyword evidence="2" id="KW-1185">Reference proteome</keyword>
<gene>
    <name evidence="1" type="ORF">PPSC2_73</name>
</gene>
<proteinExistence type="predicted"/>
<evidence type="ECO:0000313" key="2">
    <source>
        <dbReference type="Proteomes" id="UP000244827"/>
    </source>
</evidence>
<name>A0A2R2YAP3_9CAUD</name>
<accession>A0A2R2YAP3</accession>
<reference evidence="1 2" key="1">
    <citation type="journal article" date="2018" name="Arch. Virol.">
        <title>Genomic characterization and phylogenetic analysis of the novel Pseudomonas phage PPSC2.</title>
        <authorList>
            <person name="Wu X."/>
            <person name="Wu Y."/>
            <person name="Tang Y."/>
            <person name="Gan B."/>
        </authorList>
    </citation>
    <scope>NUCLEOTIDE SEQUENCE [LARGE SCALE GENOMIC DNA]</scope>
</reference>
<evidence type="ECO:0000313" key="1">
    <source>
        <dbReference type="EMBL" id="ATN92836.1"/>
    </source>
</evidence>
<dbReference type="Proteomes" id="UP000244827">
    <property type="component" value="Segment"/>
</dbReference>
<dbReference type="EMBL" id="MF893340">
    <property type="protein sequence ID" value="ATN92836.1"/>
    <property type="molecule type" value="Genomic_DNA"/>
</dbReference>